<dbReference type="Proteomes" id="UP000034072">
    <property type="component" value="Unassembled WGS sequence"/>
</dbReference>
<feature type="region of interest" description="Disordered" evidence="1">
    <location>
        <begin position="171"/>
        <end position="193"/>
    </location>
</feature>
<name>A0A0G0T0A8_9BACT</name>
<evidence type="ECO:0000313" key="2">
    <source>
        <dbReference type="EMBL" id="KKR40560.1"/>
    </source>
</evidence>
<accession>A0A0G0T0A8</accession>
<comment type="caution">
    <text evidence="2">The sequence shown here is derived from an EMBL/GenBank/DDBJ whole genome shotgun (WGS) entry which is preliminary data.</text>
</comment>
<reference evidence="2 3" key="1">
    <citation type="journal article" date="2015" name="Nature">
        <title>rRNA introns, odd ribosomes, and small enigmatic genomes across a large radiation of phyla.</title>
        <authorList>
            <person name="Brown C.T."/>
            <person name="Hug L.A."/>
            <person name="Thomas B.C."/>
            <person name="Sharon I."/>
            <person name="Castelle C.J."/>
            <person name="Singh A."/>
            <person name="Wilkins M.J."/>
            <person name="Williams K.H."/>
            <person name="Banfield J.F."/>
        </authorList>
    </citation>
    <scope>NUCLEOTIDE SEQUENCE [LARGE SCALE GENOMIC DNA]</scope>
</reference>
<dbReference type="AlphaFoldDB" id="A0A0G0T0A8"/>
<evidence type="ECO:0000256" key="1">
    <source>
        <dbReference type="SAM" id="MobiDB-lite"/>
    </source>
</evidence>
<protein>
    <recommendedName>
        <fullName evidence="4">Homeodomain phBC6A51-type domain-containing protein</fullName>
    </recommendedName>
</protein>
<evidence type="ECO:0000313" key="3">
    <source>
        <dbReference type="Proteomes" id="UP000034072"/>
    </source>
</evidence>
<evidence type="ECO:0008006" key="4">
    <source>
        <dbReference type="Google" id="ProtNLM"/>
    </source>
</evidence>
<sequence length="193" mass="22540">MGKKQKSTKTDKKAETIAARILKQKQELVIELRKQPVLQIACTRIGVSRSTAYRWIKDDAIFADVFQESRREGKDFISDMAESQIIKKIGDGNLVASIFWLKTHRKEEFTEHMKHDHGISVDNTWHDLTPEEDKQRAAALIHMFAPMFSFKMTPKDLKEAIRREHERIDRRVKESEAHKERVRKALESDLEGK</sequence>
<proteinExistence type="predicted"/>
<gene>
    <name evidence="2" type="ORF">UT75_C0007G0008</name>
</gene>
<dbReference type="EMBL" id="LBXZ01000007">
    <property type="protein sequence ID" value="KKR40560.1"/>
    <property type="molecule type" value="Genomic_DNA"/>
</dbReference>
<organism evidence="2 3">
    <name type="scientific">Candidatus Yanofskybacteria bacterium GW2011_GWE2_40_11</name>
    <dbReference type="NCBI Taxonomy" id="1619033"/>
    <lineage>
        <taxon>Bacteria</taxon>
        <taxon>Candidatus Yanofskyibacteriota</taxon>
    </lineage>
</organism>